<dbReference type="RefSeq" id="WP_274691794.1">
    <property type="nucleotide sequence ID" value="NZ_JAPMOU010000066.1"/>
</dbReference>
<dbReference type="SUPFAM" id="SSF69318">
    <property type="entry name" value="Integrin alpha N-terminal domain"/>
    <property type="match status" value="1"/>
</dbReference>
<evidence type="ECO:0000256" key="1">
    <source>
        <dbReference type="SAM" id="SignalP"/>
    </source>
</evidence>
<feature type="signal peptide" evidence="1">
    <location>
        <begin position="1"/>
        <end position="23"/>
    </location>
</feature>
<comment type="caution">
    <text evidence="2">The sequence shown here is derived from an EMBL/GenBank/DDBJ whole genome shotgun (WGS) entry which is preliminary data.</text>
</comment>
<reference evidence="2 3" key="1">
    <citation type="submission" date="2022-11" db="EMBL/GenBank/DDBJ databases">
        <title>Spartinivicinus poritis sp. nov., isolated from scleractinian coral Porites lutea.</title>
        <authorList>
            <person name="Zhang G."/>
            <person name="Cai L."/>
            <person name="Wei Q."/>
        </authorList>
    </citation>
    <scope>NUCLEOTIDE SEQUENCE [LARGE SCALE GENOMIC DNA]</scope>
    <source>
        <strain evidence="2 3">A2-2</strain>
    </source>
</reference>
<evidence type="ECO:0000313" key="2">
    <source>
        <dbReference type="EMBL" id="MDE1465488.1"/>
    </source>
</evidence>
<sequence>MLNTIFKSSKILLVGLLSANAIASSSSSFDCDKFLHSVTGEKSVYDFHIEILQAGAKRSDVVFLPRLSESCKEKIKVNQQNIKTLNEILKAETLTRYIIRTHKEDDEIKQIHKEQLLSLRDKLQSSNIKDKNKKLHFINKHLKDKYGISSKNTKPLPKRVLKADINNDYQDDIVVRFSDGAIMIIYPNDGGTKKPTIIKDAGKDYTILAITDHNNDGYKDALLYNAKENLLYNYNSIGDESRHKEEQRKAKYKLSEFEDISHVKVNGESAFAVIDKSKVLLIKSSEL</sequence>
<dbReference type="InterPro" id="IPR028994">
    <property type="entry name" value="Integrin_alpha_N"/>
</dbReference>
<keyword evidence="3" id="KW-1185">Reference proteome</keyword>
<dbReference type="EMBL" id="JAPMOU010000066">
    <property type="protein sequence ID" value="MDE1465488.1"/>
    <property type="molecule type" value="Genomic_DNA"/>
</dbReference>
<organism evidence="2 3">
    <name type="scientific">Spartinivicinus poritis</name>
    <dbReference type="NCBI Taxonomy" id="2994640"/>
    <lineage>
        <taxon>Bacteria</taxon>
        <taxon>Pseudomonadati</taxon>
        <taxon>Pseudomonadota</taxon>
        <taxon>Gammaproteobacteria</taxon>
        <taxon>Oceanospirillales</taxon>
        <taxon>Zooshikellaceae</taxon>
        <taxon>Spartinivicinus</taxon>
    </lineage>
</organism>
<gene>
    <name evidence="2" type="ORF">ORQ98_26355</name>
</gene>
<protein>
    <submittedName>
        <fullName evidence="2">Uncharacterized protein</fullName>
    </submittedName>
</protein>
<dbReference type="Proteomes" id="UP001528823">
    <property type="component" value="Unassembled WGS sequence"/>
</dbReference>
<accession>A0ABT5UGK2</accession>
<keyword evidence="1" id="KW-0732">Signal</keyword>
<proteinExistence type="predicted"/>
<name>A0ABT5UGK2_9GAMM</name>
<feature type="chain" id="PRO_5046902043" evidence="1">
    <location>
        <begin position="24"/>
        <end position="287"/>
    </location>
</feature>
<evidence type="ECO:0000313" key="3">
    <source>
        <dbReference type="Proteomes" id="UP001528823"/>
    </source>
</evidence>